<reference evidence="1 2" key="1">
    <citation type="submission" date="2023-08" db="EMBL/GenBank/DDBJ databases">
        <title>Implementing the SeqCode for naming new Mesorhizobium species isolated from Vachellia karroo root nodules.</title>
        <authorList>
            <person name="Van Lill M."/>
        </authorList>
    </citation>
    <scope>NUCLEOTIDE SEQUENCE [LARGE SCALE GENOMIC DNA]</scope>
    <source>
        <strain evidence="1 2">VK2B</strain>
    </source>
</reference>
<proteinExistence type="predicted"/>
<gene>
    <name evidence="1" type="ORF">RFM52_29725</name>
</gene>
<keyword evidence="2" id="KW-1185">Reference proteome</keyword>
<protein>
    <submittedName>
        <fullName evidence="1">Uncharacterized protein</fullName>
    </submittedName>
</protein>
<sequence length="120" mass="13510">MLDHPGKTQVTACHGEQELVFRLLMGPQRALLRPRHWKPPVAFSAGEAWIREHNAQCHRHRGHALGGGAERVDFHRRFNAVSIKSALRAQSYWLRGNLTATAHSTNFGQPIMSGQDPWNA</sequence>
<organism evidence="1 2">
    <name type="scientific">Mesorhizobium humile</name>
    <dbReference type="NCBI Taxonomy" id="3072313"/>
    <lineage>
        <taxon>Bacteria</taxon>
        <taxon>Pseudomonadati</taxon>
        <taxon>Pseudomonadota</taxon>
        <taxon>Alphaproteobacteria</taxon>
        <taxon>Hyphomicrobiales</taxon>
        <taxon>Phyllobacteriaceae</taxon>
        <taxon>Mesorhizobium</taxon>
    </lineage>
</organism>
<dbReference type="Proteomes" id="UP001280156">
    <property type="component" value="Unassembled WGS sequence"/>
</dbReference>
<accession>A0ABU4YQU7</accession>
<comment type="caution">
    <text evidence="1">The sequence shown here is derived from an EMBL/GenBank/DDBJ whole genome shotgun (WGS) entry which is preliminary data.</text>
</comment>
<evidence type="ECO:0000313" key="1">
    <source>
        <dbReference type="EMBL" id="MDX8489357.1"/>
    </source>
</evidence>
<name>A0ABU4YQU7_9HYPH</name>
<evidence type="ECO:0000313" key="2">
    <source>
        <dbReference type="Proteomes" id="UP001280156"/>
    </source>
</evidence>
<dbReference type="EMBL" id="JAVIIV010000030">
    <property type="protein sequence ID" value="MDX8489357.1"/>
    <property type="molecule type" value="Genomic_DNA"/>
</dbReference>